<gene>
    <name evidence="7" type="ORF">ACFQGH_07720</name>
</gene>
<name>A0ABD5V202_9EURY</name>
<dbReference type="Proteomes" id="UP001596312">
    <property type="component" value="Unassembled WGS sequence"/>
</dbReference>
<dbReference type="EMBL" id="JBHSXQ010000002">
    <property type="protein sequence ID" value="MFC6905089.1"/>
    <property type="molecule type" value="Genomic_DNA"/>
</dbReference>
<feature type="transmembrane region" description="Helical" evidence="5">
    <location>
        <begin position="6"/>
        <end position="27"/>
    </location>
</feature>
<feature type="transmembrane region" description="Helical" evidence="5">
    <location>
        <begin position="237"/>
        <end position="258"/>
    </location>
</feature>
<dbReference type="PANTHER" id="PTHR10846:SF8">
    <property type="entry name" value="INNER MEMBRANE PROTEIN YRBG"/>
    <property type="match status" value="1"/>
</dbReference>
<dbReference type="InterPro" id="IPR044880">
    <property type="entry name" value="NCX_ion-bd_dom_sf"/>
</dbReference>
<feature type="domain" description="Sodium/calcium exchanger membrane region" evidence="6">
    <location>
        <begin position="9"/>
        <end position="147"/>
    </location>
</feature>
<comment type="subcellular location">
    <subcellularLocation>
        <location evidence="1">Membrane</location>
        <topology evidence="1">Multi-pass membrane protein</topology>
    </subcellularLocation>
</comment>
<dbReference type="InterPro" id="IPR004481">
    <property type="entry name" value="K/Na/Ca-exchanger"/>
</dbReference>
<feature type="transmembrane region" description="Helical" evidence="5">
    <location>
        <begin position="133"/>
        <end position="150"/>
    </location>
</feature>
<feature type="domain" description="Sodium/calcium exchanger membrane region" evidence="6">
    <location>
        <begin position="170"/>
        <end position="298"/>
    </location>
</feature>
<evidence type="ECO:0000313" key="7">
    <source>
        <dbReference type="EMBL" id="MFC6905089.1"/>
    </source>
</evidence>
<comment type="caution">
    <text evidence="7">The sequence shown here is derived from an EMBL/GenBank/DDBJ whole genome shotgun (WGS) entry which is preliminary data.</text>
</comment>
<dbReference type="AlphaFoldDB" id="A0ABD5V202"/>
<feature type="transmembrane region" description="Helical" evidence="5">
    <location>
        <begin position="202"/>
        <end position="225"/>
    </location>
</feature>
<feature type="transmembrane region" description="Helical" evidence="5">
    <location>
        <begin position="170"/>
        <end position="190"/>
    </location>
</feature>
<feature type="transmembrane region" description="Helical" evidence="5">
    <location>
        <begin position="110"/>
        <end position="127"/>
    </location>
</feature>
<dbReference type="Pfam" id="PF01699">
    <property type="entry name" value="Na_Ca_ex"/>
    <property type="match status" value="2"/>
</dbReference>
<dbReference type="PANTHER" id="PTHR10846">
    <property type="entry name" value="SODIUM/POTASSIUM/CALCIUM EXCHANGER"/>
    <property type="match status" value="1"/>
</dbReference>
<keyword evidence="2 5" id="KW-0812">Transmembrane</keyword>
<dbReference type="RefSeq" id="WP_340603603.1">
    <property type="nucleotide sequence ID" value="NZ_JBBMXV010000002.1"/>
</dbReference>
<reference evidence="7 8" key="1">
    <citation type="journal article" date="2019" name="Int. J. Syst. Evol. Microbiol.">
        <title>The Global Catalogue of Microorganisms (GCM) 10K type strain sequencing project: providing services to taxonomists for standard genome sequencing and annotation.</title>
        <authorList>
            <consortium name="The Broad Institute Genomics Platform"/>
            <consortium name="The Broad Institute Genome Sequencing Center for Infectious Disease"/>
            <person name="Wu L."/>
            <person name="Ma J."/>
        </authorList>
    </citation>
    <scope>NUCLEOTIDE SEQUENCE [LARGE SCALE GENOMIC DNA]</scope>
    <source>
        <strain evidence="7 8">CGMCC 1.3240</strain>
    </source>
</reference>
<keyword evidence="3 5" id="KW-1133">Transmembrane helix</keyword>
<keyword evidence="8" id="KW-1185">Reference proteome</keyword>
<evidence type="ECO:0000256" key="1">
    <source>
        <dbReference type="ARBA" id="ARBA00004141"/>
    </source>
</evidence>
<keyword evidence="4 5" id="KW-0472">Membrane</keyword>
<feature type="transmembrane region" description="Helical" evidence="5">
    <location>
        <begin position="39"/>
        <end position="58"/>
    </location>
</feature>
<feature type="transmembrane region" description="Helical" evidence="5">
    <location>
        <begin position="78"/>
        <end position="98"/>
    </location>
</feature>
<evidence type="ECO:0000256" key="5">
    <source>
        <dbReference type="SAM" id="Phobius"/>
    </source>
</evidence>
<accession>A0ABD5V202</accession>
<evidence type="ECO:0000256" key="3">
    <source>
        <dbReference type="ARBA" id="ARBA00022989"/>
    </source>
</evidence>
<protein>
    <submittedName>
        <fullName evidence="7">Sodium:calcium antiporter</fullName>
    </submittedName>
</protein>
<evidence type="ECO:0000256" key="2">
    <source>
        <dbReference type="ARBA" id="ARBA00022692"/>
    </source>
</evidence>
<dbReference type="GO" id="GO:0016020">
    <property type="term" value="C:membrane"/>
    <property type="evidence" value="ECO:0007669"/>
    <property type="project" value="UniProtKB-SubCell"/>
</dbReference>
<feature type="transmembrane region" description="Helical" evidence="5">
    <location>
        <begin position="264"/>
        <end position="283"/>
    </location>
</feature>
<dbReference type="InterPro" id="IPR004837">
    <property type="entry name" value="NaCa_Exmemb"/>
</dbReference>
<organism evidence="7 8">
    <name type="scientific">Halalkalicoccus tibetensis</name>
    <dbReference type="NCBI Taxonomy" id="175632"/>
    <lineage>
        <taxon>Archaea</taxon>
        <taxon>Methanobacteriati</taxon>
        <taxon>Methanobacteriota</taxon>
        <taxon>Stenosarchaea group</taxon>
        <taxon>Halobacteria</taxon>
        <taxon>Halobacteriales</taxon>
        <taxon>Halococcaceae</taxon>
        <taxon>Halalkalicoccus</taxon>
    </lineage>
</organism>
<dbReference type="Gene3D" id="1.20.1420.30">
    <property type="entry name" value="NCX, central ion-binding region"/>
    <property type="match status" value="1"/>
</dbReference>
<evidence type="ECO:0000256" key="4">
    <source>
        <dbReference type="ARBA" id="ARBA00023136"/>
    </source>
</evidence>
<evidence type="ECO:0000313" key="8">
    <source>
        <dbReference type="Proteomes" id="UP001596312"/>
    </source>
</evidence>
<evidence type="ECO:0000259" key="6">
    <source>
        <dbReference type="Pfam" id="PF01699"/>
    </source>
</evidence>
<sequence>MVADLAVPIALLAGSVAGLWLGAHLFVESAVRLVRRLGLSEVAIGLTVVAVGTSLPEIAVTVEAALAGTGDVAVGNVIGSNVFNLALILGFVALFGAISIPRSLARRDGVVLFGASALAALVLVDLRLGRLEAGVLVLALAGYLLVLARAGEAPPTDGGGDGPFRARDPVLLIAGLGLVLVGGTVLVDAAVTLARSVGVSEWAIGATVVAAGTSTPEFAVSVLALRRGRVGVSLGNLLGSNVFNVLGVLGIAGLVRPLAIDPAALADLGWLLVVTGFVTVSLWSGHRLSRAEGGVLVGSELTRWALGFLR</sequence>
<proteinExistence type="predicted"/>